<dbReference type="PIRSF" id="PIRSF006092">
    <property type="entry name" value="GreA_GreB"/>
    <property type="match status" value="1"/>
</dbReference>
<comment type="function">
    <text evidence="6 8 9">Necessary for efficient RNA polymerase transcription elongation past template-encoded arresting sites. The arresting sites in DNA have the property of trapping a certain fraction of elongating RNA polymerases that pass through, resulting in locked ternary complexes. Cleavage of the nascent transcript by cleavage factors such as GreA or GreB allows the resumption of elongation from the new 3'terminus. GreA releases sequences of 2 to 3 nucleotides.</text>
</comment>
<dbReference type="InterPro" id="IPR001437">
    <property type="entry name" value="Tscrpt_elong_fac_GreA/B_C"/>
</dbReference>
<sequence>MVMDEKIYVTQEGLDELKKEYDNLVHVVKNEVIEDLKAARAQGDLSENADYDAARDRQAQVEARIRDLEVMLNNVELIQEKKGRSQIVKLGSTVEIQDLDTNEKETFIIVGSVESDPLNGKLSNVTPLAVALLEKKVGAVVEVEVDEPYQVKILSVK</sequence>
<evidence type="ECO:0000259" key="10">
    <source>
        <dbReference type="Pfam" id="PF01272"/>
    </source>
</evidence>
<evidence type="ECO:0000256" key="6">
    <source>
        <dbReference type="ARBA" id="ARBA00024916"/>
    </source>
</evidence>
<evidence type="ECO:0000256" key="9">
    <source>
        <dbReference type="RuleBase" id="RU000556"/>
    </source>
</evidence>
<dbReference type="InterPro" id="IPR036805">
    <property type="entry name" value="Tscrpt_elong_fac_GreA/B_N_sf"/>
</dbReference>
<keyword evidence="3 8" id="KW-0805">Transcription regulation</keyword>
<evidence type="ECO:0000313" key="12">
    <source>
        <dbReference type="EMBL" id="SJZ90650.1"/>
    </source>
</evidence>
<dbReference type="STRING" id="118967.SAMN02745191_2012"/>
<dbReference type="Proteomes" id="UP000243297">
    <property type="component" value="Unassembled WGS sequence"/>
</dbReference>
<keyword evidence="5 8" id="KW-0804">Transcription</keyword>
<evidence type="ECO:0000256" key="4">
    <source>
        <dbReference type="ARBA" id="ARBA00023125"/>
    </source>
</evidence>
<dbReference type="Pfam" id="PF01272">
    <property type="entry name" value="GreA_GreB"/>
    <property type="match status" value="1"/>
</dbReference>
<evidence type="ECO:0000256" key="5">
    <source>
        <dbReference type="ARBA" id="ARBA00023163"/>
    </source>
</evidence>
<protein>
    <recommendedName>
        <fullName evidence="2 8">Transcription elongation factor GreA</fullName>
    </recommendedName>
    <alternativeName>
        <fullName evidence="7 8">Transcript cleavage factor GreA</fullName>
    </alternativeName>
</protein>
<name>A0A1T4PGG4_9FIRM</name>
<evidence type="ECO:0000256" key="8">
    <source>
        <dbReference type="HAMAP-Rule" id="MF_00105"/>
    </source>
</evidence>
<organism evidence="12 13">
    <name type="scientific">Anaerorhabdus furcosa</name>
    <dbReference type="NCBI Taxonomy" id="118967"/>
    <lineage>
        <taxon>Bacteria</taxon>
        <taxon>Bacillati</taxon>
        <taxon>Bacillota</taxon>
        <taxon>Erysipelotrichia</taxon>
        <taxon>Erysipelotrichales</taxon>
        <taxon>Erysipelotrichaceae</taxon>
        <taxon>Anaerorhabdus</taxon>
    </lineage>
</organism>
<dbReference type="Pfam" id="PF03449">
    <property type="entry name" value="GreA_GreB_N"/>
    <property type="match status" value="1"/>
</dbReference>
<dbReference type="EMBL" id="FUWY01000006">
    <property type="protein sequence ID" value="SJZ90650.1"/>
    <property type="molecule type" value="Genomic_DNA"/>
</dbReference>
<dbReference type="GO" id="GO:0070063">
    <property type="term" value="F:RNA polymerase binding"/>
    <property type="evidence" value="ECO:0007669"/>
    <property type="project" value="InterPro"/>
</dbReference>
<feature type="domain" description="Transcription elongation factor GreA/GreB N-terminal" evidence="11">
    <location>
        <begin position="7"/>
        <end position="76"/>
    </location>
</feature>
<evidence type="ECO:0000259" key="11">
    <source>
        <dbReference type="Pfam" id="PF03449"/>
    </source>
</evidence>
<dbReference type="HAMAP" id="MF_00105">
    <property type="entry name" value="GreA_GreB"/>
    <property type="match status" value="1"/>
</dbReference>
<dbReference type="Gene3D" id="1.10.287.180">
    <property type="entry name" value="Transcription elongation factor, GreA/GreB, N-terminal domain"/>
    <property type="match status" value="1"/>
</dbReference>
<reference evidence="13" key="1">
    <citation type="submission" date="2017-02" db="EMBL/GenBank/DDBJ databases">
        <authorList>
            <person name="Varghese N."/>
            <person name="Submissions S."/>
        </authorList>
    </citation>
    <scope>NUCLEOTIDE SEQUENCE [LARGE SCALE GENOMIC DNA]</scope>
    <source>
        <strain evidence="13">ATCC 25662</strain>
    </source>
</reference>
<accession>A0A1T4PGG4</accession>
<dbReference type="PANTHER" id="PTHR30437">
    <property type="entry name" value="TRANSCRIPTION ELONGATION FACTOR GREA"/>
    <property type="match status" value="1"/>
</dbReference>
<dbReference type="Gene3D" id="3.10.50.30">
    <property type="entry name" value="Transcription elongation factor, GreA/GreB, C-terminal domain"/>
    <property type="match status" value="1"/>
</dbReference>
<dbReference type="InterPro" id="IPR022691">
    <property type="entry name" value="Tscrpt_elong_fac_GreA/B_N"/>
</dbReference>
<dbReference type="SUPFAM" id="SSF54534">
    <property type="entry name" value="FKBP-like"/>
    <property type="match status" value="1"/>
</dbReference>
<evidence type="ECO:0000256" key="1">
    <source>
        <dbReference type="ARBA" id="ARBA00008213"/>
    </source>
</evidence>
<dbReference type="GO" id="GO:0003746">
    <property type="term" value="F:translation elongation factor activity"/>
    <property type="evidence" value="ECO:0007669"/>
    <property type="project" value="UniProtKB-KW"/>
</dbReference>
<feature type="domain" description="Transcription elongation factor GreA/GreB C-terminal" evidence="10">
    <location>
        <begin position="86"/>
        <end position="157"/>
    </location>
</feature>
<proteinExistence type="inferred from homology"/>
<evidence type="ECO:0000256" key="2">
    <source>
        <dbReference type="ARBA" id="ARBA00013729"/>
    </source>
</evidence>
<keyword evidence="12" id="KW-0251">Elongation factor</keyword>
<dbReference type="PANTHER" id="PTHR30437:SF4">
    <property type="entry name" value="TRANSCRIPTION ELONGATION FACTOR GREA"/>
    <property type="match status" value="1"/>
</dbReference>
<keyword evidence="8" id="KW-0175">Coiled coil</keyword>
<gene>
    <name evidence="8" type="primary">greA</name>
    <name evidence="12" type="ORF">SAMN02745191_2012</name>
</gene>
<comment type="similarity">
    <text evidence="1 8 9">Belongs to the GreA/GreB family.</text>
</comment>
<keyword evidence="4 8" id="KW-0238">DNA-binding</keyword>
<dbReference type="GO" id="GO:0003677">
    <property type="term" value="F:DNA binding"/>
    <property type="evidence" value="ECO:0007669"/>
    <property type="project" value="UniProtKB-UniRule"/>
</dbReference>
<dbReference type="GO" id="GO:0006354">
    <property type="term" value="P:DNA-templated transcription elongation"/>
    <property type="evidence" value="ECO:0007669"/>
    <property type="project" value="TreeGrafter"/>
</dbReference>
<dbReference type="InterPro" id="IPR023459">
    <property type="entry name" value="Tscrpt_elong_fac_GreA/B_fam"/>
</dbReference>
<feature type="coiled-coil region" evidence="8">
    <location>
        <begin position="14"/>
        <end position="71"/>
    </location>
</feature>
<dbReference type="NCBIfam" id="NF001263">
    <property type="entry name" value="PRK00226.1-4"/>
    <property type="match status" value="1"/>
</dbReference>
<dbReference type="InterPro" id="IPR028624">
    <property type="entry name" value="Tscrpt_elong_fac_GreA/B"/>
</dbReference>
<keyword evidence="13" id="KW-1185">Reference proteome</keyword>
<dbReference type="SUPFAM" id="SSF46557">
    <property type="entry name" value="GreA transcript cleavage protein, N-terminal domain"/>
    <property type="match status" value="1"/>
</dbReference>
<dbReference type="AlphaFoldDB" id="A0A1T4PGG4"/>
<evidence type="ECO:0000256" key="3">
    <source>
        <dbReference type="ARBA" id="ARBA00023015"/>
    </source>
</evidence>
<keyword evidence="12" id="KW-0648">Protein biosynthesis</keyword>
<dbReference type="FunFam" id="1.10.287.180:FF:000001">
    <property type="entry name" value="Transcription elongation factor GreA"/>
    <property type="match status" value="1"/>
</dbReference>
<dbReference type="GO" id="GO:0032784">
    <property type="term" value="P:regulation of DNA-templated transcription elongation"/>
    <property type="evidence" value="ECO:0007669"/>
    <property type="project" value="UniProtKB-UniRule"/>
</dbReference>
<evidence type="ECO:0000313" key="13">
    <source>
        <dbReference type="Proteomes" id="UP000243297"/>
    </source>
</evidence>
<dbReference type="InterPro" id="IPR006359">
    <property type="entry name" value="Tscrpt_elong_fac_GreA"/>
</dbReference>
<dbReference type="InterPro" id="IPR036953">
    <property type="entry name" value="GreA/GreB_C_sf"/>
</dbReference>
<evidence type="ECO:0000256" key="7">
    <source>
        <dbReference type="ARBA" id="ARBA00030776"/>
    </source>
</evidence>
<dbReference type="NCBIfam" id="TIGR01462">
    <property type="entry name" value="greA"/>
    <property type="match status" value="1"/>
</dbReference>